<keyword evidence="21" id="KW-1185">Reference proteome</keyword>
<dbReference type="PANTHER" id="PTHR32552">
    <property type="entry name" value="FERRICHROME IRON RECEPTOR-RELATED"/>
    <property type="match status" value="1"/>
</dbReference>
<evidence type="ECO:0000256" key="7">
    <source>
        <dbReference type="ARBA" id="ARBA00022729"/>
    </source>
</evidence>
<evidence type="ECO:0000259" key="19">
    <source>
        <dbReference type="Pfam" id="PF07715"/>
    </source>
</evidence>
<dbReference type="EMBL" id="VKHP01000121">
    <property type="protein sequence ID" value="NEU99211.1"/>
    <property type="molecule type" value="Genomic_DNA"/>
</dbReference>
<evidence type="ECO:0000256" key="8">
    <source>
        <dbReference type="ARBA" id="ARBA00023004"/>
    </source>
</evidence>
<dbReference type="InterPro" id="IPR010105">
    <property type="entry name" value="TonB_sidphr_rcpt"/>
</dbReference>
<dbReference type="GO" id="GO:0009279">
    <property type="term" value="C:cell outer membrane"/>
    <property type="evidence" value="ECO:0007669"/>
    <property type="project" value="UniProtKB-SubCell"/>
</dbReference>
<evidence type="ECO:0000256" key="9">
    <source>
        <dbReference type="ARBA" id="ARBA00023065"/>
    </source>
</evidence>
<evidence type="ECO:0000256" key="15">
    <source>
        <dbReference type="PROSITE-ProRule" id="PRU10144"/>
    </source>
</evidence>
<comment type="similarity">
    <text evidence="2 14 16">Belongs to the TonB-dependent receptor family.</text>
</comment>
<keyword evidence="13 14" id="KW-0998">Cell outer membrane</keyword>
<keyword evidence="10 16" id="KW-0798">TonB box</keyword>
<evidence type="ECO:0000256" key="3">
    <source>
        <dbReference type="ARBA" id="ARBA00022448"/>
    </source>
</evidence>
<evidence type="ECO:0000259" key="18">
    <source>
        <dbReference type="Pfam" id="PF00593"/>
    </source>
</evidence>
<dbReference type="PANTHER" id="PTHR32552:SF82">
    <property type="entry name" value="FCUA PROTEIN"/>
    <property type="match status" value="1"/>
</dbReference>
<proteinExistence type="inferred from homology"/>
<evidence type="ECO:0000256" key="10">
    <source>
        <dbReference type="ARBA" id="ARBA00023077"/>
    </source>
</evidence>
<feature type="short sequence motif" description="TonB C-terminal box" evidence="15">
    <location>
        <begin position="769"/>
        <end position="786"/>
    </location>
</feature>
<keyword evidence="8" id="KW-0408">Iron</keyword>
<keyword evidence="12 20" id="KW-0675">Receptor</keyword>
<dbReference type="PROSITE" id="PS52016">
    <property type="entry name" value="TONB_DEPENDENT_REC_3"/>
    <property type="match status" value="1"/>
</dbReference>
<dbReference type="GO" id="GO:0015891">
    <property type="term" value="P:siderophore transport"/>
    <property type="evidence" value="ECO:0007669"/>
    <property type="project" value="InterPro"/>
</dbReference>
<feature type="domain" description="TonB-dependent receptor plug" evidence="19">
    <location>
        <begin position="145"/>
        <end position="240"/>
    </location>
</feature>
<name>A0A6P1BNQ5_9BRAD</name>
<evidence type="ECO:0000256" key="4">
    <source>
        <dbReference type="ARBA" id="ARBA00022452"/>
    </source>
</evidence>
<protein>
    <submittedName>
        <fullName evidence="20">TonB-dependent siderophore receptor</fullName>
    </submittedName>
</protein>
<dbReference type="Gene3D" id="2.170.130.10">
    <property type="entry name" value="TonB-dependent receptor, plug domain"/>
    <property type="match status" value="1"/>
</dbReference>
<keyword evidence="6 14" id="KW-0812">Transmembrane</keyword>
<evidence type="ECO:0000256" key="5">
    <source>
        <dbReference type="ARBA" id="ARBA00022496"/>
    </source>
</evidence>
<dbReference type="InterPro" id="IPR037066">
    <property type="entry name" value="Plug_dom_sf"/>
</dbReference>
<dbReference type="GO" id="GO:0015344">
    <property type="term" value="F:siderophore uptake transmembrane transporter activity"/>
    <property type="evidence" value="ECO:0007669"/>
    <property type="project" value="TreeGrafter"/>
</dbReference>
<keyword evidence="5" id="KW-0410">Iron transport</keyword>
<keyword evidence="3 14" id="KW-0813">Transport</keyword>
<dbReference type="InterPro" id="IPR000531">
    <property type="entry name" value="Beta-barrel_TonB"/>
</dbReference>
<evidence type="ECO:0000256" key="2">
    <source>
        <dbReference type="ARBA" id="ARBA00009810"/>
    </source>
</evidence>
<dbReference type="InterPro" id="IPR036942">
    <property type="entry name" value="Beta-barrel_TonB_sf"/>
</dbReference>
<comment type="caution">
    <text evidence="20">The sequence shown here is derived from an EMBL/GenBank/DDBJ whole genome shotgun (WGS) entry which is preliminary data.</text>
</comment>
<feature type="compositionally biased region" description="Low complexity" evidence="17">
    <location>
        <begin position="106"/>
        <end position="115"/>
    </location>
</feature>
<sequence>MLMPRWSRSNFSRCSRRCQEKDSGDLMLVTSNVPGAFRLACASLLLTAVPALAQSPEQPAASGAAPLPPVVVAAPRHRAAPVRRPSSSRSARSSASPQASRREHAATPVATPTAGAQQAALPVPYIGGQVARGGQLGLLGNKDYMNTPYSLTSYTEKTIRDQQATSVAEVLTNSDPSVRAAIGSSNRYDALTIRGFRVENSEIALNGLYGLVPAYRVNPAPIERIELLKGPAAFLNGMAPQGSIGGTVNVVTKRAAEDLTRLTAGYISDGRFGTELDLARRYGEQKEWGVRFNGGIDGGNTSIDRQATRNGVGSLGVDYRGDRFRWSADIISQDDWMKAAQRGYTPVPGIAMPSAPDPRINLAQPFDRARSQSLTGLTRAEYDLSNSVTVFGAVGANQFRYDKQEDPGATILNTAGDALGTSRFQTGKSEGVSGEAGVRARFDTGPVGHEVVVSGSALDRTDWLGQTNHATYLTNIYRPTLLTTAGPPVSTFPEGKSGFLGLRSVGIADTITTMGGMLQVIVGARRQQVIANSFSPVSGLETTHYDDSATSPSIALMVRPIKELSLYANYIEGLTPGPTPPSGAVNTNAVFAPFKTRQVEVGTKLDLGRFGASLSAFQISLPSGVIDPITKIYSLDGQQRNRGIELNTFGEVAPGVRVLGGVTWLDARLTQTQGHLYDGNRAIGAPDLQGNLGVEWDTPFVPGLTATARAIYTSRAYVSADNVQSVPSWATFDIGARYATTLAGRPTTFRASLTNLFDKHYWIGNPTGYVISGMPRTLWLSMTVDF</sequence>
<evidence type="ECO:0000256" key="12">
    <source>
        <dbReference type="ARBA" id="ARBA00023170"/>
    </source>
</evidence>
<keyword evidence="11 14" id="KW-0472">Membrane</keyword>
<dbReference type="SUPFAM" id="SSF56935">
    <property type="entry name" value="Porins"/>
    <property type="match status" value="1"/>
</dbReference>
<dbReference type="CDD" id="cd01347">
    <property type="entry name" value="ligand_gated_channel"/>
    <property type="match status" value="1"/>
</dbReference>
<evidence type="ECO:0000256" key="1">
    <source>
        <dbReference type="ARBA" id="ARBA00004571"/>
    </source>
</evidence>
<dbReference type="NCBIfam" id="TIGR01783">
    <property type="entry name" value="TonB-siderophor"/>
    <property type="match status" value="1"/>
</dbReference>
<dbReference type="GO" id="GO:0038023">
    <property type="term" value="F:signaling receptor activity"/>
    <property type="evidence" value="ECO:0007669"/>
    <property type="project" value="InterPro"/>
</dbReference>
<evidence type="ECO:0000256" key="13">
    <source>
        <dbReference type="ARBA" id="ARBA00023237"/>
    </source>
</evidence>
<feature type="compositionally biased region" description="Low complexity" evidence="17">
    <location>
        <begin position="82"/>
        <end position="99"/>
    </location>
</feature>
<dbReference type="InterPro" id="IPR039426">
    <property type="entry name" value="TonB-dep_rcpt-like"/>
</dbReference>
<dbReference type="Gene3D" id="2.40.170.20">
    <property type="entry name" value="TonB-dependent receptor, beta-barrel domain"/>
    <property type="match status" value="1"/>
</dbReference>
<evidence type="ECO:0000256" key="6">
    <source>
        <dbReference type="ARBA" id="ARBA00022692"/>
    </source>
</evidence>
<evidence type="ECO:0000313" key="21">
    <source>
        <dbReference type="Proteomes" id="UP000468531"/>
    </source>
</evidence>
<dbReference type="Proteomes" id="UP000468531">
    <property type="component" value="Unassembled WGS sequence"/>
</dbReference>
<evidence type="ECO:0000256" key="11">
    <source>
        <dbReference type="ARBA" id="ARBA00023136"/>
    </source>
</evidence>
<comment type="subcellular location">
    <subcellularLocation>
        <location evidence="1 14">Cell outer membrane</location>
        <topology evidence="1 14">Multi-pass membrane protein</topology>
    </subcellularLocation>
</comment>
<accession>A0A6P1BNQ5</accession>
<evidence type="ECO:0000256" key="14">
    <source>
        <dbReference type="PROSITE-ProRule" id="PRU01360"/>
    </source>
</evidence>
<dbReference type="Pfam" id="PF00593">
    <property type="entry name" value="TonB_dep_Rec_b-barrel"/>
    <property type="match status" value="1"/>
</dbReference>
<keyword evidence="9" id="KW-0406">Ion transport</keyword>
<evidence type="ECO:0000313" key="20">
    <source>
        <dbReference type="EMBL" id="NEU99211.1"/>
    </source>
</evidence>
<keyword evidence="4 14" id="KW-1134">Transmembrane beta strand</keyword>
<evidence type="ECO:0000256" key="17">
    <source>
        <dbReference type="SAM" id="MobiDB-lite"/>
    </source>
</evidence>
<dbReference type="Pfam" id="PF07715">
    <property type="entry name" value="Plug"/>
    <property type="match status" value="1"/>
</dbReference>
<dbReference type="PROSITE" id="PS01156">
    <property type="entry name" value="TONB_DEPENDENT_REC_2"/>
    <property type="match status" value="1"/>
</dbReference>
<feature type="region of interest" description="Disordered" evidence="17">
    <location>
        <begin position="76"/>
        <end position="115"/>
    </location>
</feature>
<feature type="domain" description="TonB-dependent receptor-like beta-barrel" evidence="18">
    <location>
        <begin position="373"/>
        <end position="756"/>
    </location>
</feature>
<dbReference type="InterPro" id="IPR012910">
    <property type="entry name" value="Plug_dom"/>
</dbReference>
<organism evidence="20 21">
    <name type="scientific">Bradyrhizobium uaiense</name>
    <dbReference type="NCBI Taxonomy" id="2594946"/>
    <lineage>
        <taxon>Bacteria</taxon>
        <taxon>Pseudomonadati</taxon>
        <taxon>Pseudomonadota</taxon>
        <taxon>Alphaproteobacteria</taxon>
        <taxon>Hyphomicrobiales</taxon>
        <taxon>Nitrobacteraceae</taxon>
        <taxon>Bradyrhizobium</taxon>
    </lineage>
</organism>
<gene>
    <name evidence="20" type="ORF">FNJ47_26135</name>
</gene>
<evidence type="ECO:0000256" key="16">
    <source>
        <dbReference type="RuleBase" id="RU003357"/>
    </source>
</evidence>
<dbReference type="InterPro" id="IPR010917">
    <property type="entry name" value="TonB_rcpt_CS"/>
</dbReference>
<reference evidence="20 21" key="1">
    <citation type="journal article" date="2020" name="Arch. Microbiol.">
        <title>Bradyrhizobium uaiense sp. nov., a new highly efficient cowpea symbiont.</title>
        <authorList>
            <person name="Cabral Michel D."/>
            <person name="Azarias Guimaraes A."/>
            <person name="Martins da Costa E."/>
            <person name="Soares de Carvalho T."/>
            <person name="Balsanelli E."/>
            <person name="Willems A."/>
            <person name="Maltempi de Souza E."/>
            <person name="de Souza Moreira F.M."/>
        </authorList>
    </citation>
    <scope>NUCLEOTIDE SEQUENCE [LARGE SCALE GENOMIC DNA]</scope>
    <source>
        <strain evidence="20 21">UFLA 03-164</strain>
    </source>
</reference>
<keyword evidence="7" id="KW-0732">Signal</keyword>
<dbReference type="AlphaFoldDB" id="A0A6P1BNQ5"/>